<dbReference type="SUPFAM" id="SSF50249">
    <property type="entry name" value="Nucleic acid-binding proteins"/>
    <property type="match status" value="1"/>
</dbReference>
<comment type="similarity">
    <text evidence="1">Belongs to the EIF1AD family.</text>
</comment>
<dbReference type="EMBL" id="JANAVB010029018">
    <property type="protein sequence ID" value="KAJ6815351.1"/>
    <property type="molecule type" value="Genomic_DNA"/>
</dbReference>
<dbReference type="InterPro" id="IPR039294">
    <property type="entry name" value="EIF1AD"/>
</dbReference>
<dbReference type="PANTHER" id="PTHR21641:SF0">
    <property type="entry name" value="RNA-BINDING PROTEIN EIF1AD-RELATED"/>
    <property type="match status" value="1"/>
</dbReference>
<dbReference type="SMART" id="SM00652">
    <property type="entry name" value="eIF1a"/>
    <property type="match status" value="1"/>
</dbReference>
<dbReference type="InterPro" id="IPR006196">
    <property type="entry name" value="RNA-binding_domain_S1_IF1"/>
</dbReference>
<gene>
    <name evidence="6" type="ORF">M6B38_134275</name>
    <name evidence="5" type="ORF">M6B38_221485</name>
</gene>
<dbReference type="Proteomes" id="UP001140949">
    <property type="component" value="Unassembled WGS sequence"/>
</dbReference>
<dbReference type="InterPro" id="IPR012340">
    <property type="entry name" value="NA-bd_OB-fold"/>
</dbReference>
<name>A0AAX6DW93_IRIPA</name>
<dbReference type="PANTHER" id="PTHR21641">
    <property type="entry name" value="TRANSLATION INITIATION FACTOR-RELATED"/>
    <property type="match status" value="1"/>
</dbReference>
<protein>
    <submittedName>
        <fullName evidence="5">RNA-binding protein EIF1AD isoform X1</fullName>
    </submittedName>
</protein>
<reference evidence="5" key="1">
    <citation type="journal article" date="2023" name="GigaByte">
        <title>Genome assembly of the bearded iris, Iris pallida Lam.</title>
        <authorList>
            <person name="Bruccoleri R.E."/>
            <person name="Oakeley E.J."/>
            <person name="Faust A.M.E."/>
            <person name="Altorfer M."/>
            <person name="Dessus-Babus S."/>
            <person name="Burckhardt D."/>
            <person name="Oertli M."/>
            <person name="Naumann U."/>
            <person name="Petersen F."/>
            <person name="Wong J."/>
        </authorList>
    </citation>
    <scope>NUCLEOTIDE SEQUENCE</scope>
    <source>
        <strain evidence="5">GSM-AAB239-AS_SAM_17_03QT</strain>
    </source>
</reference>
<organism evidence="5 7">
    <name type="scientific">Iris pallida</name>
    <name type="common">Sweet iris</name>
    <dbReference type="NCBI Taxonomy" id="29817"/>
    <lineage>
        <taxon>Eukaryota</taxon>
        <taxon>Viridiplantae</taxon>
        <taxon>Streptophyta</taxon>
        <taxon>Embryophyta</taxon>
        <taxon>Tracheophyta</taxon>
        <taxon>Spermatophyta</taxon>
        <taxon>Magnoliopsida</taxon>
        <taxon>Liliopsida</taxon>
        <taxon>Asparagales</taxon>
        <taxon>Iridaceae</taxon>
        <taxon>Iridoideae</taxon>
        <taxon>Irideae</taxon>
        <taxon>Iris</taxon>
    </lineage>
</organism>
<evidence type="ECO:0000313" key="6">
    <source>
        <dbReference type="EMBL" id="KAJ6815351.1"/>
    </source>
</evidence>
<evidence type="ECO:0000313" key="5">
    <source>
        <dbReference type="EMBL" id="KAJ6796024.1"/>
    </source>
</evidence>
<accession>A0AAX6DW93</accession>
<evidence type="ECO:0000256" key="2">
    <source>
        <dbReference type="ARBA" id="ARBA00022884"/>
    </source>
</evidence>
<dbReference type="Gene3D" id="2.40.50.140">
    <property type="entry name" value="Nucleic acid-binding proteins"/>
    <property type="match status" value="1"/>
</dbReference>
<dbReference type="EMBL" id="JANAVB010041420">
    <property type="protein sequence ID" value="KAJ6796024.1"/>
    <property type="molecule type" value="Genomic_DNA"/>
</dbReference>
<feature type="compositionally biased region" description="Acidic residues" evidence="3">
    <location>
        <begin position="129"/>
        <end position="142"/>
    </location>
</feature>
<evidence type="ECO:0000313" key="7">
    <source>
        <dbReference type="Proteomes" id="UP001140949"/>
    </source>
</evidence>
<proteinExistence type="inferred from homology"/>
<keyword evidence="7" id="KW-1185">Reference proteome</keyword>
<evidence type="ECO:0000256" key="3">
    <source>
        <dbReference type="SAM" id="MobiDB-lite"/>
    </source>
</evidence>
<evidence type="ECO:0000259" key="4">
    <source>
        <dbReference type="Pfam" id="PF01176"/>
    </source>
</evidence>
<evidence type="ECO:0000256" key="1">
    <source>
        <dbReference type="ARBA" id="ARBA00007340"/>
    </source>
</evidence>
<feature type="compositionally biased region" description="Acidic residues" evidence="3">
    <location>
        <begin position="158"/>
        <end position="168"/>
    </location>
</feature>
<dbReference type="GO" id="GO:0003743">
    <property type="term" value="F:translation initiation factor activity"/>
    <property type="evidence" value="ECO:0007669"/>
    <property type="project" value="InterPro"/>
</dbReference>
<dbReference type="InterPro" id="IPR001253">
    <property type="entry name" value="TIF_eIF-1A"/>
</dbReference>
<comment type="caution">
    <text evidence="5">The sequence shown here is derived from an EMBL/GenBank/DDBJ whole genome shotgun (WGS) entry which is preliminary data.</text>
</comment>
<feature type="region of interest" description="Disordered" evidence="3">
    <location>
        <begin position="117"/>
        <end position="168"/>
    </location>
</feature>
<sequence length="168" mass="18573">MKGGRKNLRKGSEDDAVSLHEGHSVVQVLSLRGSNVIEVMDAKGVKSLALFPAKFQRSFWIKRGSFVVVDESGRDEALKSGSKIACMVSQVLFHDQIRTLEKSSDWPVIFRTEVADNPKAHEQQATTELEVDSSSDGEDDLPPLEANLNQSRPVELYSDSESELDPES</sequence>
<dbReference type="GO" id="GO:0003723">
    <property type="term" value="F:RNA binding"/>
    <property type="evidence" value="ECO:0007669"/>
    <property type="project" value="UniProtKB-KW"/>
</dbReference>
<keyword evidence="2" id="KW-0694">RNA-binding</keyword>
<dbReference type="GO" id="GO:0005634">
    <property type="term" value="C:nucleus"/>
    <property type="evidence" value="ECO:0007669"/>
    <property type="project" value="TreeGrafter"/>
</dbReference>
<dbReference type="Pfam" id="PF01176">
    <property type="entry name" value="eIF-1a"/>
    <property type="match status" value="1"/>
</dbReference>
<dbReference type="AlphaFoldDB" id="A0AAX6DW93"/>
<reference evidence="5" key="2">
    <citation type="submission" date="2023-04" db="EMBL/GenBank/DDBJ databases">
        <authorList>
            <person name="Bruccoleri R.E."/>
            <person name="Oakeley E.J."/>
            <person name="Faust A.-M."/>
            <person name="Dessus-Babus S."/>
            <person name="Altorfer M."/>
            <person name="Burckhardt D."/>
            <person name="Oertli M."/>
            <person name="Naumann U."/>
            <person name="Petersen F."/>
            <person name="Wong J."/>
        </authorList>
    </citation>
    <scope>NUCLEOTIDE SEQUENCE</scope>
    <source>
        <strain evidence="5">GSM-AAB239-AS_SAM_17_03QT</strain>
        <tissue evidence="5">Leaf</tissue>
    </source>
</reference>
<feature type="domain" description="S1-like" evidence="4">
    <location>
        <begin position="23"/>
        <end position="75"/>
    </location>
</feature>